<dbReference type="Pfam" id="PF07505">
    <property type="entry name" value="DUF5131"/>
    <property type="match status" value="1"/>
</dbReference>
<protein>
    <recommendedName>
        <fullName evidence="2">Phage protein Gp37/Gp68</fullName>
    </recommendedName>
</protein>
<dbReference type="InterPro" id="IPR011101">
    <property type="entry name" value="DUF5131"/>
</dbReference>
<sequence>MSQQTKIEWTESTWNPITGCSVVSDGCLNCYAATLAKRLKAMKNPRYVNGFDVTVHYDLIRKPLEWKKPQKIFVNSMSDLFHEDVSDEVIIDIFKTMNEAYWHQFQILTKRAERLTSLSPRLTWTSNIWMGVSIENEKTLYRSDLLRQCGARVKFISAEPLLGSISALNLEDIDWLIVGGESGAGCRPMKESWAIELRDKAHETGTAFFFKQWGGFPRSKGGKLLQGLEYHEFPEL</sequence>
<gene>
    <name evidence="1" type="ORF">SDC9_74451</name>
</gene>
<organism evidence="1">
    <name type="scientific">bioreactor metagenome</name>
    <dbReference type="NCBI Taxonomy" id="1076179"/>
    <lineage>
        <taxon>unclassified sequences</taxon>
        <taxon>metagenomes</taxon>
        <taxon>ecological metagenomes</taxon>
    </lineage>
</organism>
<evidence type="ECO:0008006" key="2">
    <source>
        <dbReference type="Google" id="ProtNLM"/>
    </source>
</evidence>
<name>A0A644YH80_9ZZZZ</name>
<evidence type="ECO:0000313" key="1">
    <source>
        <dbReference type="EMBL" id="MPM27935.1"/>
    </source>
</evidence>
<reference evidence="1" key="1">
    <citation type="submission" date="2019-08" db="EMBL/GenBank/DDBJ databases">
        <authorList>
            <person name="Kucharzyk K."/>
            <person name="Murdoch R.W."/>
            <person name="Higgins S."/>
            <person name="Loffler F."/>
        </authorList>
    </citation>
    <scope>NUCLEOTIDE SEQUENCE</scope>
</reference>
<proteinExistence type="predicted"/>
<dbReference type="EMBL" id="VSSQ01005121">
    <property type="protein sequence ID" value="MPM27935.1"/>
    <property type="molecule type" value="Genomic_DNA"/>
</dbReference>
<comment type="caution">
    <text evidence="1">The sequence shown here is derived from an EMBL/GenBank/DDBJ whole genome shotgun (WGS) entry which is preliminary data.</text>
</comment>
<accession>A0A644YH80</accession>
<dbReference type="AlphaFoldDB" id="A0A644YH80"/>